<feature type="transmembrane region" description="Helical" evidence="1">
    <location>
        <begin position="6"/>
        <end position="26"/>
    </location>
</feature>
<accession>A0A5R8Y063</accession>
<evidence type="ECO:0000256" key="1">
    <source>
        <dbReference type="SAM" id="Phobius"/>
    </source>
</evidence>
<reference evidence="2 3" key="1">
    <citation type="submission" date="2019-05" db="EMBL/GenBank/DDBJ databases">
        <title>Arcobacter sp. nov., isolated from sea sediment.</title>
        <authorList>
            <person name="Kim W."/>
        </authorList>
    </citation>
    <scope>NUCLEOTIDE SEQUENCE [LARGE SCALE GENOMIC DNA]</scope>
    <source>
        <strain evidence="2 3">CAU 1517</strain>
    </source>
</reference>
<dbReference type="GO" id="GO:0016746">
    <property type="term" value="F:acyltransferase activity"/>
    <property type="evidence" value="ECO:0007669"/>
    <property type="project" value="UniProtKB-KW"/>
</dbReference>
<dbReference type="Proteomes" id="UP000308901">
    <property type="component" value="Unassembled WGS sequence"/>
</dbReference>
<gene>
    <name evidence="2" type="ORF">FDK22_10720</name>
</gene>
<protein>
    <submittedName>
        <fullName evidence="2">Acyltransferase</fullName>
    </submittedName>
</protein>
<evidence type="ECO:0000313" key="2">
    <source>
        <dbReference type="EMBL" id="TLP37775.1"/>
    </source>
</evidence>
<dbReference type="InterPro" id="IPR011004">
    <property type="entry name" value="Trimer_LpxA-like_sf"/>
</dbReference>
<dbReference type="OrthoDB" id="9782091at2"/>
<organism evidence="2 3">
    <name type="scientific">Arcobacter arenosus</name>
    <dbReference type="NCBI Taxonomy" id="2576037"/>
    <lineage>
        <taxon>Bacteria</taxon>
        <taxon>Pseudomonadati</taxon>
        <taxon>Campylobacterota</taxon>
        <taxon>Epsilonproteobacteria</taxon>
        <taxon>Campylobacterales</taxon>
        <taxon>Arcobacteraceae</taxon>
        <taxon>Arcobacter</taxon>
    </lineage>
</organism>
<dbReference type="PANTHER" id="PTHR23416:SF78">
    <property type="entry name" value="LIPOPOLYSACCHARIDE BIOSYNTHESIS O-ACETYL TRANSFERASE WBBJ-RELATED"/>
    <property type="match status" value="1"/>
</dbReference>
<keyword evidence="3" id="KW-1185">Reference proteome</keyword>
<keyword evidence="1" id="KW-0472">Membrane</keyword>
<proteinExistence type="predicted"/>
<dbReference type="PANTHER" id="PTHR23416">
    <property type="entry name" value="SIALIC ACID SYNTHASE-RELATED"/>
    <property type="match status" value="1"/>
</dbReference>
<keyword evidence="2" id="KW-0808">Transferase</keyword>
<dbReference type="AlphaFoldDB" id="A0A5R8Y063"/>
<dbReference type="SUPFAM" id="SSF51161">
    <property type="entry name" value="Trimeric LpxA-like enzymes"/>
    <property type="match status" value="1"/>
</dbReference>
<dbReference type="RefSeq" id="WP_138152955.1">
    <property type="nucleotide sequence ID" value="NZ_VANU01000004.1"/>
</dbReference>
<dbReference type="CDD" id="cd04647">
    <property type="entry name" value="LbH_MAT_like"/>
    <property type="match status" value="1"/>
</dbReference>
<name>A0A5R8Y063_9BACT</name>
<evidence type="ECO:0000313" key="3">
    <source>
        <dbReference type="Proteomes" id="UP000308901"/>
    </source>
</evidence>
<keyword evidence="1" id="KW-0812">Transmembrane</keyword>
<dbReference type="EMBL" id="VANU01000004">
    <property type="protein sequence ID" value="TLP37775.1"/>
    <property type="molecule type" value="Genomic_DNA"/>
</dbReference>
<sequence>MKNKFIYLIYVILSNLPDFYMIRVWFRNITKLRAKVLKLLPNMEISNGVKIYRGVKISRNSNLILSKGVVIKEFCILGGTIAVGEDTQILSYTKIDGSGKVTIGRDTHIGRENDIFSHYHNISDKNILVNKSKECFQEIHIGNNVMLYSRVAVMGGVNIHDNSAIAYGSIVTKNCEQNFIYAGVPAKKIGERI</sequence>
<dbReference type="InterPro" id="IPR051159">
    <property type="entry name" value="Hexapeptide_acetyltransf"/>
</dbReference>
<keyword evidence="1" id="KW-1133">Transmembrane helix</keyword>
<comment type="caution">
    <text evidence="2">The sequence shown here is derived from an EMBL/GenBank/DDBJ whole genome shotgun (WGS) entry which is preliminary data.</text>
</comment>
<keyword evidence="2" id="KW-0012">Acyltransferase</keyword>
<dbReference type="Gene3D" id="2.160.10.10">
    <property type="entry name" value="Hexapeptide repeat proteins"/>
    <property type="match status" value="1"/>
</dbReference>